<protein>
    <submittedName>
        <fullName evidence="1">Uncharacterized protein</fullName>
    </submittedName>
</protein>
<proteinExistence type="predicted"/>
<dbReference type="AlphaFoldDB" id="A0A9Q1F8D4"/>
<accession>A0A9Q1F8D4</accession>
<comment type="caution">
    <text evidence="1">The sequence shown here is derived from an EMBL/GenBank/DDBJ whole genome shotgun (WGS) entry which is preliminary data.</text>
</comment>
<gene>
    <name evidence="1" type="ORF">SKAU_G00207040</name>
</gene>
<organism evidence="1 2">
    <name type="scientific">Synaphobranchus kaupii</name>
    <name type="common">Kaup's arrowtooth eel</name>
    <dbReference type="NCBI Taxonomy" id="118154"/>
    <lineage>
        <taxon>Eukaryota</taxon>
        <taxon>Metazoa</taxon>
        <taxon>Chordata</taxon>
        <taxon>Craniata</taxon>
        <taxon>Vertebrata</taxon>
        <taxon>Euteleostomi</taxon>
        <taxon>Actinopterygii</taxon>
        <taxon>Neopterygii</taxon>
        <taxon>Teleostei</taxon>
        <taxon>Anguilliformes</taxon>
        <taxon>Synaphobranchidae</taxon>
        <taxon>Synaphobranchus</taxon>
    </lineage>
</organism>
<keyword evidence="2" id="KW-1185">Reference proteome</keyword>
<sequence>MNCCCQRQPPACPRESLCPLMHRIQLMSQMLLRAFRFEPSHTPDVAELELLSLNLWPPERGQQAPEFLLRAPLRKPQ</sequence>
<dbReference type="EMBL" id="JAINUF010000007">
    <property type="protein sequence ID" value="KAJ8353137.1"/>
    <property type="molecule type" value="Genomic_DNA"/>
</dbReference>
<name>A0A9Q1F8D4_SYNKA</name>
<evidence type="ECO:0000313" key="1">
    <source>
        <dbReference type="EMBL" id="KAJ8353137.1"/>
    </source>
</evidence>
<reference evidence="1" key="1">
    <citation type="journal article" date="2023" name="Science">
        <title>Genome structures resolve the early diversification of teleost fishes.</title>
        <authorList>
            <person name="Parey E."/>
            <person name="Louis A."/>
            <person name="Montfort J."/>
            <person name="Bouchez O."/>
            <person name="Roques C."/>
            <person name="Iampietro C."/>
            <person name="Lluch J."/>
            <person name="Castinel A."/>
            <person name="Donnadieu C."/>
            <person name="Desvignes T."/>
            <person name="Floi Bucao C."/>
            <person name="Jouanno E."/>
            <person name="Wen M."/>
            <person name="Mejri S."/>
            <person name="Dirks R."/>
            <person name="Jansen H."/>
            <person name="Henkel C."/>
            <person name="Chen W.J."/>
            <person name="Zahm M."/>
            <person name="Cabau C."/>
            <person name="Klopp C."/>
            <person name="Thompson A.W."/>
            <person name="Robinson-Rechavi M."/>
            <person name="Braasch I."/>
            <person name="Lecointre G."/>
            <person name="Bobe J."/>
            <person name="Postlethwait J.H."/>
            <person name="Berthelot C."/>
            <person name="Roest Crollius H."/>
            <person name="Guiguen Y."/>
        </authorList>
    </citation>
    <scope>NUCLEOTIDE SEQUENCE</scope>
    <source>
        <strain evidence="1">WJC10195</strain>
    </source>
</reference>
<evidence type="ECO:0000313" key="2">
    <source>
        <dbReference type="Proteomes" id="UP001152622"/>
    </source>
</evidence>
<dbReference type="Proteomes" id="UP001152622">
    <property type="component" value="Chromosome 7"/>
</dbReference>